<dbReference type="SUPFAM" id="SSF52317">
    <property type="entry name" value="Class I glutamine amidotransferase-like"/>
    <property type="match status" value="1"/>
</dbReference>
<evidence type="ECO:0000259" key="2">
    <source>
        <dbReference type="Pfam" id="PF01965"/>
    </source>
</evidence>
<dbReference type="InterPro" id="IPR006286">
    <property type="entry name" value="C56_PfpI-like"/>
</dbReference>
<evidence type="ECO:0000256" key="1">
    <source>
        <dbReference type="ARBA" id="ARBA00008542"/>
    </source>
</evidence>
<dbReference type="GO" id="GO:0008233">
    <property type="term" value="F:peptidase activity"/>
    <property type="evidence" value="ECO:0007669"/>
    <property type="project" value="UniProtKB-KW"/>
</dbReference>
<dbReference type="PANTHER" id="PTHR42733">
    <property type="entry name" value="DJ-1 PROTEIN"/>
    <property type="match status" value="1"/>
</dbReference>
<dbReference type="Pfam" id="PF01965">
    <property type="entry name" value="DJ-1_PfpI"/>
    <property type="match status" value="1"/>
</dbReference>
<keyword evidence="3" id="KW-0645">Protease</keyword>
<dbReference type="HOGENOM" id="CLU_000445_44_4_0"/>
<dbReference type="AlphaFoldDB" id="Q026F0"/>
<keyword evidence="3" id="KW-0378">Hydrolase</keyword>
<sequence>MSKILVITGDGGESYETLYAVHRFQEEGWEVAVAAPSRRRLNLVMHDFKPGWDTYIERRGYGLDADLSFDEVKVDEYAAILLLGGRAPEYLRNNAQLLELARDFDRQGKWIFAICHGVQILAAAGLAKGKRVTCYEHVRLEVELSGATWHTDQTVRDGRVVTAQTWQSHPSFYREIFALLRAKADAARS</sequence>
<dbReference type="InParanoid" id="Q026F0"/>
<name>Q026F0_SOLUE</name>
<dbReference type="EMBL" id="CP000473">
    <property type="protein sequence ID" value="ABJ83119.1"/>
    <property type="molecule type" value="Genomic_DNA"/>
</dbReference>
<dbReference type="STRING" id="234267.Acid_2129"/>
<dbReference type="InterPro" id="IPR029062">
    <property type="entry name" value="Class_I_gatase-like"/>
</dbReference>
<dbReference type="NCBIfam" id="TIGR01382">
    <property type="entry name" value="PfpI"/>
    <property type="match status" value="1"/>
</dbReference>
<dbReference type="PROSITE" id="PS51276">
    <property type="entry name" value="PEPTIDASE_C56_PFPI"/>
    <property type="match status" value="1"/>
</dbReference>
<proteinExistence type="inferred from homology"/>
<dbReference type="eggNOG" id="COG0693">
    <property type="taxonomic scope" value="Bacteria"/>
</dbReference>
<dbReference type="OrthoDB" id="9800516at2"/>
<dbReference type="Gene3D" id="3.40.50.880">
    <property type="match status" value="1"/>
</dbReference>
<gene>
    <name evidence="3" type="ordered locus">Acid_2129</name>
</gene>
<protein>
    <submittedName>
        <fullName evidence="3">Intracellular protease, PfpI family</fullName>
    </submittedName>
</protein>
<dbReference type="CDD" id="cd03169">
    <property type="entry name" value="GATase1_PfpI_1"/>
    <property type="match status" value="1"/>
</dbReference>
<accession>Q026F0</accession>
<dbReference type="GO" id="GO:0006508">
    <property type="term" value="P:proteolysis"/>
    <property type="evidence" value="ECO:0007669"/>
    <property type="project" value="UniProtKB-KW"/>
</dbReference>
<dbReference type="KEGG" id="sus:Acid_2129"/>
<dbReference type="PANTHER" id="PTHR42733:SF2">
    <property type="entry name" value="DJ-1_THIJ_PFPI FAMILY PROTEIN"/>
    <property type="match status" value="1"/>
</dbReference>
<reference evidence="3" key="1">
    <citation type="submission" date="2006-10" db="EMBL/GenBank/DDBJ databases">
        <title>Complete sequence of Solibacter usitatus Ellin6076.</title>
        <authorList>
            <consortium name="US DOE Joint Genome Institute"/>
            <person name="Copeland A."/>
            <person name="Lucas S."/>
            <person name="Lapidus A."/>
            <person name="Barry K."/>
            <person name="Detter J.C."/>
            <person name="Glavina del Rio T."/>
            <person name="Hammon N."/>
            <person name="Israni S."/>
            <person name="Dalin E."/>
            <person name="Tice H."/>
            <person name="Pitluck S."/>
            <person name="Thompson L.S."/>
            <person name="Brettin T."/>
            <person name="Bruce D."/>
            <person name="Han C."/>
            <person name="Tapia R."/>
            <person name="Gilna P."/>
            <person name="Schmutz J."/>
            <person name="Larimer F."/>
            <person name="Land M."/>
            <person name="Hauser L."/>
            <person name="Kyrpides N."/>
            <person name="Mikhailova N."/>
            <person name="Janssen P.H."/>
            <person name="Kuske C.R."/>
            <person name="Richardson P."/>
        </authorList>
    </citation>
    <scope>NUCLEOTIDE SEQUENCE</scope>
    <source>
        <strain evidence="3">Ellin6076</strain>
    </source>
</reference>
<dbReference type="InterPro" id="IPR002818">
    <property type="entry name" value="DJ-1/PfpI"/>
</dbReference>
<comment type="similarity">
    <text evidence="1">Belongs to the peptidase C56 family.</text>
</comment>
<feature type="domain" description="DJ-1/PfpI" evidence="2">
    <location>
        <begin position="3"/>
        <end position="177"/>
    </location>
</feature>
<evidence type="ECO:0000313" key="3">
    <source>
        <dbReference type="EMBL" id="ABJ83119.1"/>
    </source>
</evidence>
<organism evidence="3">
    <name type="scientific">Solibacter usitatus (strain Ellin6076)</name>
    <dbReference type="NCBI Taxonomy" id="234267"/>
    <lineage>
        <taxon>Bacteria</taxon>
        <taxon>Pseudomonadati</taxon>
        <taxon>Acidobacteriota</taxon>
        <taxon>Terriglobia</taxon>
        <taxon>Bryobacterales</taxon>
        <taxon>Solibacteraceae</taxon>
        <taxon>Candidatus Solibacter</taxon>
    </lineage>
</organism>